<keyword evidence="7" id="KW-0067">ATP-binding</keyword>
<dbReference type="Gene3D" id="1.20.920.30">
    <property type="match status" value="1"/>
</dbReference>
<feature type="domain" description="AAA+ ATPase" evidence="15">
    <location>
        <begin position="2149"/>
        <end position="2285"/>
    </location>
</feature>
<dbReference type="Gene3D" id="3.40.50.300">
    <property type="entry name" value="P-loop containing nucleotide triphosphate hydrolases"/>
    <property type="match status" value="4"/>
</dbReference>
<evidence type="ECO:0000256" key="1">
    <source>
        <dbReference type="ARBA" id="ARBA00004430"/>
    </source>
</evidence>
<dbReference type="GO" id="GO:0005524">
    <property type="term" value="F:ATP binding"/>
    <property type="evidence" value="ECO:0007669"/>
    <property type="project" value="UniProtKB-KW"/>
</dbReference>
<dbReference type="InterPro" id="IPR024317">
    <property type="entry name" value="Dynein_heavy_chain_D4_dom"/>
</dbReference>
<keyword evidence="12" id="KW-0206">Cytoskeleton</keyword>
<evidence type="ECO:0000313" key="16">
    <source>
        <dbReference type="EMBL" id="PCG71814.1"/>
    </source>
</evidence>
<organism evidence="16">
    <name type="scientific">Heliothis virescens</name>
    <name type="common">Tobacco budworm moth</name>
    <dbReference type="NCBI Taxonomy" id="7102"/>
    <lineage>
        <taxon>Eukaryota</taxon>
        <taxon>Metazoa</taxon>
        <taxon>Ecdysozoa</taxon>
        <taxon>Arthropoda</taxon>
        <taxon>Hexapoda</taxon>
        <taxon>Insecta</taxon>
        <taxon>Pterygota</taxon>
        <taxon>Neoptera</taxon>
        <taxon>Endopterygota</taxon>
        <taxon>Lepidoptera</taxon>
        <taxon>Glossata</taxon>
        <taxon>Ditrysia</taxon>
        <taxon>Noctuoidea</taxon>
        <taxon>Noctuidae</taxon>
        <taxon>Heliothinae</taxon>
        <taxon>Heliothis</taxon>
    </lineage>
</organism>
<dbReference type="Gene3D" id="6.10.140.1060">
    <property type="match status" value="1"/>
</dbReference>
<reference evidence="16" key="1">
    <citation type="submission" date="2017-09" db="EMBL/GenBank/DDBJ databases">
        <title>Contemporary evolution of a Lepidopteran species, Heliothis virescens, in response to modern agricultural practices.</title>
        <authorList>
            <person name="Fritz M.L."/>
            <person name="Deyonke A.M."/>
            <person name="Papanicolaou A."/>
            <person name="Micinski S."/>
            <person name="Westbrook J."/>
            <person name="Gould F."/>
        </authorList>
    </citation>
    <scope>NUCLEOTIDE SEQUENCE [LARGE SCALE GENOMIC DNA]</scope>
    <source>
        <strain evidence="16">HvINT-</strain>
        <tissue evidence="16">Whole body</tissue>
    </source>
</reference>
<dbReference type="GO" id="GO:0045505">
    <property type="term" value="F:dynein intermediate chain binding"/>
    <property type="evidence" value="ECO:0007669"/>
    <property type="project" value="InterPro"/>
</dbReference>
<dbReference type="GO" id="GO:0051959">
    <property type="term" value="F:dynein light intermediate chain binding"/>
    <property type="evidence" value="ECO:0007669"/>
    <property type="project" value="InterPro"/>
</dbReference>
<dbReference type="SMART" id="SM00382">
    <property type="entry name" value="AAA"/>
    <property type="match status" value="2"/>
</dbReference>
<protein>
    <recommendedName>
        <fullName evidence="15">AAA+ ATPase domain-containing protein</fullName>
    </recommendedName>
</protein>
<dbReference type="Pfam" id="PF18198">
    <property type="entry name" value="AAA_lid_11"/>
    <property type="match status" value="1"/>
</dbReference>
<dbReference type="Pfam" id="PF17857">
    <property type="entry name" value="AAA_lid_1"/>
    <property type="match status" value="1"/>
</dbReference>
<dbReference type="FunFam" id="1.20.140.100:FF:000001">
    <property type="entry name" value="dynein heavy chain 17, axonemal"/>
    <property type="match status" value="2"/>
</dbReference>
<evidence type="ECO:0000256" key="5">
    <source>
        <dbReference type="ARBA" id="ARBA00022737"/>
    </source>
</evidence>
<dbReference type="InterPro" id="IPR035706">
    <property type="entry name" value="AAA_9"/>
</dbReference>
<keyword evidence="8" id="KW-0243">Dynein</keyword>
<dbReference type="Gene3D" id="1.10.472.130">
    <property type="match status" value="1"/>
</dbReference>
<dbReference type="FunFam" id="1.10.287.2620:FF:000001">
    <property type="entry name" value="Cytoplasmic dynein heavy chain 1"/>
    <property type="match status" value="2"/>
</dbReference>
<dbReference type="SUPFAM" id="SSF52540">
    <property type="entry name" value="P-loop containing nucleoside triphosphate hydrolases"/>
    <property type="match status" value="4"/>
</dbReference>
<dbReference type="InterPro" id="IPR042219">
    <property type="entry name" value="AAA_lid_11_sf"/>
</dbReference>
<dbReference type="InterPro" id="IPR043157">
    <property type="entry name" value="Dynein_AAA1S"/>
</dbReference>
<dbReference type="InterPro" id="IPR042222">
    <property type="entry name" value="Dynein_2_N"/>
</dbReference>
<proteinExistence type="inferred from homology"/>
<evidence type="ECO:0000256" key="13">
    <source>
        <dbReference type="ARBA" id="ARBA00023273"/>
    </source>
</evidence>
<dbReference type="GO" id="GO:0005874">
    <property type="term" value="C:microtubule"/>
    <property type="evidence" value="ECO:0007669"/>
    <property type="project" value="UniProtKB-KW"/>
</dbReference>
<evidence type="ECO:0000256" key="2">
    <source>
        <dbReference type="ARBA" id="ARBA00008887"/>
    </source>
</evidence>
<dbReference type="InterPro" id="IPR003593">
    <property type="entry name" value="AAA+_ATPase"/>
</dbReference>
<dbReference type="Pfam" id="PF08393">
    <property type="entry name" value="DHC_N2"/>
    <property type="match status" value="2"/>
</dbReference>
<dbReference type="FunFam" id="1.10.8.1220:FF:000001">
    <property type="entry name" value="Dynein axonemal heavy chain 5"/>
    <property type="match status" value="1"/>
</dbReference>
<dbReference type="InterPro" id="IPR042228">
    <property type="entry name" value="Dynein_linker_3"/>
</dbReference>
<sequence length="4664" mass="535073">MDQPAPSSSNQDPRFDFIGSYAVKSLKLKPEKWMRVLGLEEHRSTLKDFVDKPFPMLLVVVLTNALQLVPVISFPCYLKNKAVYYVKKKPEPIPKEDCASMVIFGDLAPRLIDELAALVDEVFVPLLSNPLNHEGWPLVVSQDILKQIHNLKSTVYEVKGKVNGQTVLPMPVGVELVHEAEKELLRGKEVDLYLKSAIEGVVIKWAQQINDVMMEDSGQAFDNGQNPSPSVELAFWRSRLSNLNYIYDQLRTERVRCMAVILEKTTSAYYPCFSRLFKNIVSALAEAREIDLYLRTLEKHFQGLEEIDFTECQPLFRPLFHVICMIWRDSKYYCNSSKLIVLLKQIGNLLIYQAKKCLDPTTLFHSDIDEATQRIQVTIDILKKFRTTFEYFKENLAKYFVDRRVIPWTFHPNVVFERLNRFLDRLNTIQWFFKTVLEFQKLEKIEIGGMKGRVLGGEIRQISAEFDAYFTGFASKSYDVLDPDDDTFNVDFKDFQENIIDLDLKLSTVLVESFDNCTTLESIFKLIDVVGSVLDRPLISKEFTAKYVEIIVMLEDEINTCEELFNEQSNRLEKYGMMEVDEYLPPVAGGLLFMTTLAARITKPIASFRNLPHPIKGTDEAKKIFIRHEELIKKINEFKRKYFNDWTLTVPKIIEDTTNNMILARQGSDLILNFHPLLLDVLKEVHHLRSNEEYKDSLPAEGLAIFEKQETYRQYRINLGITIDWYNQIRKNSQKVEFDLVEDEIKAIDQRIEMAQNKLNWNSQDLWNYLQELHRLVGNLFERMSKIQDNLVEIKETMKDWSVQPLFERKEGKKDTLMNLEDRPDKKAKRYGDIVATANRINELLNENMQLFNMQDNQNSEIWMNYVAFIDALLEEALFKTIACSLGYISEHMNPKNKLAPLFEAQLELWDPDMVFVPSLDPSDEKGFTALIKGLIDDVLNMATLIERIDKQKDPTYEKEIIGSEDVIEMKEEILNGIEKVIEDANEFCKTFENYSYLWLEERDAVMEIFLTYGRILTPDEVDKLALDEKDRVEGEGPVPCEPKMEGFREQIDHYENLFMEIEDMQPYKIFNNWFQVDIRPFRQALLNTVRKWGNMYKEHLVNKVTCSLSDLGNFIRDADEGLLQPVPEGDYEALVRIMGYLMHVKDRTVTTDDMFQPLTETIELLKFYDMDIPEEVNVLLQELPEQWQATKKLALTVKQQVAPLQAAEVSGIRKKIATFDSHVTYYREVFKRYEFFKYDCEDPYEVMSRVDHELLFLEEEMRGIQESGSLFEVNVPEFKLLKQCRKELRMLKQLWDYVYIVRTSIEDWKTTPWRKIDVENMDIECKKFAKEIRLLDKEMRSWDTYITLEATVKNMLTSLRAVGELQNPAIRERHWDQLMSTTKSLAALPRELTVRIVMDLNTTLADLLALNLHECEEEVKNIVDKAVKEMSMEKVLKDLHTTWSHLEFEQEVHSRTQCTLLRASEELIETLEENQVQLQNLITSKFIAYFLEEVSGWQQKLSIADQVITVWFEVQRTWTHLESIFMSSEDIRKQLPEDSARFDKIDAEFKILSTEMAKTPNVVKGTNKEGLVEHLDNIQKDLIICEKALAEYLETKRLAFPRFYFVSSADLLDILSNGNQADLVISWDTYITLEATVKNMLTSLRAVGELQNPAIRERHWDQLMSTTKSLAALPRELTVRIVMDLNTTLADLLALNLHECEEEVKNIVDKAVKEMSMEKVLKDLHTTWSHLEFEQEVHSRTQCTLLRASEELIETLEENQVQLQNLITSKFIAYFLEEVSGWQQKLSIADQVITVWFEVQRTWTHLESIFMSSEDIRKQLPEDSARFDKIDAEFKILSTEMAKTPNVVKGTNKEGLVEHLDNIQKDLIICEKALAEYLETKRLAFPRFYFVSSADLLDILSNGNQADLVIRHLTKLFDSIAKLKFIDDQKPGEKIASGMIAKDGEIVPFHGTCDCTGAVEIWLNRLQDMMRSAIRHYFGEAIVSYEEKPREQWLFDFMAQVSLCGSQIWWTTEVNMAFARLEEGYDNALKDYYKKQLSQLSTLISLLIGELTKQDRQKIMTICTIDVHSRDVVSKMIQGKVEAGSAFQWQSQLRHRWGEKEYHCFANICDAQFTYSYEYLGNTPRLVITPLTDRCYITLTQSLHLIMGGGPAGPAGTGKTETTKDLGRALGIMVYVFNCSEQMDYQSCGNIYKGLAQTGAWGCFDEFNRISVEVLSVVAVQVKSVQDAIRDKKEKFNFMGEIISLTPSVGIFITMNPGYAGRTELPENLKALFRPCAMVVPDFELICEIMLVAEGFQEAKILARKFITLYTLCKELLSKQDHYDWGLRAIKSVLVVAGSLKRGDPGRPEEEVLMRTLRDFNIPKIVTDDMPVFMGLIGDLFPALEVPRKRDLEFERTVKQAAMDLSLQPEDNFILKVVQLEELLEVRHSVFIVGNAGTGKTQVWKTLFKTYQNLKKKPIFNDLNPKAVTNDELFGIINPATREWKDGLLSVIMRDQANLAGDNPKWIVLDGDIDPMWIESLNTVMDDNKILTLASNERIALTPVMRLMFEISNLRTATPATVSRAGILYINAQDLGWNPYVTSWVETRKIPAEKSNLVVLFDKYIPSCLETVRTRFKKITPIVDMAHVQMLCHLLNCLFVPENTPAECPKEWHDIFFVFACVWAFGSAMFHEGSVDYRIEFSKWWNNEFKNIKFPPGGTVFDYYIDHDTKKFTPWTEKIPKFELDSDVPLQAVLVPTAETIRVRFFLDLLMKNKHPVMLVGSAGSGKTVLVNEKLQGLPEAYAIQSVPFNFYTSSEMLQKILEKPLEKKAGRNYGPPGNKTLIYFIDDMNMPEVDAYGTVQPHTIIRQHMDYGHWYDRTKLSLKDIHNTQYVSCMNPTSGSFTINPRLQRHFCVFAISFPNNEALNNIYHSILSQHLINPELRINPQLVKLSSNVVQATITLHNKVSQVFLPTAIKFHYIFNLRDLSNIFQGFLFSSNECIENTSDMLRLWLHETSRVYGDKLTEEKDIDAFLKVQVDICKKNFEDIDEGVVFERPNIYCHFAGGIGEPKYMPIMNWEQLNKLLTEAMASYNDLIAAMNLVLFEDAMMHICRISRILESPRGSALLVGVGGSGKQSLSRLAAFISSLEVLQIQLKKGYGVSDLKNELSQLYIKTGLKNVGIMFLMTDAQVANEQFLVLINDLLASGEVADLFPDDEMENIIAGVRNEVKGAGLPDTRETCWKFFIDRVRKQLKVVLCFSPVGSTLRVRSRKFPALINCTSINWFHEWPQEALVSVAMRFLEELDNLPIALRDSISRFMAYVHTSVNTMSKAYLANERRYNYTTPKSYLEQISLYAKLVNNKTDELRAKIVRLENGLEKLASTSCQVDALKAKLAVQEVELHQKNEAADKLIEMVGVETAKVQSEKALADEEEEKVAVIAEEVSKKQKDCEEDLIKAEPALVAAQEALNTLNKANLTELKSFGSPPGAVTNVTAAVMVLLAPGGKIPKDRSWKAAKVVMAKVDVFLECLIHYDKENIHPDVIKAIQPYLKDSEFEPEFVRSKSAAAAGLCAWVINIIKFYEVFCDVEPKRKALAAANAELAAATEKLRSIKCKVAALEEKLATLTADFEKATSEKMKCQKEADATNATIQLANRLVNGLASENVRWAEAVSSLMQQGTTLPGDVLLVCAFISYVGCFTKQFRLDLMHKNWLVFLKTLEPPIPITEGLDPLTMLTDDTTIAMWQNEGLPSDRMSTENATILSNSDRWPLMIDPQLQGVKWIKQKYGDKLRVIRLGQRGYLDTIEKAIIKGETVLFENIGETVDPVLDPLLGRTLIKKGRAIKIGDKEVEYSPNFRLILHTKLANPHYKPEMQAQTTLVNFTVTRDGLEDQLLAEVVKAERPDLEDLKAELTKQQNQFKIQLKSLEDDLLSRLSSAGDDILGDTALVENLETTKKTAADIEKKVAEAKITSKEIDVAREFYRPASARASLLYFILNDLNTINPIYQFSLKAFSVVFQKAISRAEPADELGQRIKNLIDCISFSVYQYTSRGLFECDKLIFASQMTFQVLLMSEEVSSVELDFFLRFPIKPHVTSPVDFLSNQSWGGICSLAGKEEFRNLDRDIETSPKRWKKIVEVECPEREKFPQEWKNKPALQRLCMLRALRPDRMTYAVAAYIEEKMGAKYVENRTVEFSKSFEETSPTTPIFFILSPGVNPLKDANIHKALDNFNQETLEMCGKEAEFKAILFALCYFHAVVAERRKFGPQGWNKIYPFNVGDLTISVFVLYNYLEANARVPWEDLRYLFGEIMYGGHITDDWDRRLCNAYLEELMQPDLVDGELQLAPGFPAPPNTDYVGYHQYIEDAMPAESPYLYGLHPNAEIGFLTTTSENLFRTIFEMQPRDAQASGAATVTREEKVKQMLDEIIEKLPEEFNMTEIMGKVEERTPYVIVAFQECERMNYLTGEMKRSLRELDLGLKGELTITSDMEELENALFLDQVPAIWSSRAYPSLLGLSAWFVDLTLRLRELETWATDFVLPASVWLGGFFNPQSLLTAIMQSTARRYELPLDKMCLQCDVTKKMKEEFTIADTRSAPRDGAFVHGLLMEGARWDQQAGIIMDSKLKDLFPPMPVINVRAITQDKQDLRNMYECPVYKTRTRGPTYVWTFNLKTKDKPAKWTLAGVALLLQI</sequence>
<gene>
    <name evidence="16" type="ORF">B5V51_1477</name>
</gene>
<dbReference type="Gene3D" id="3.10.490.20">
    <property type="match status" value="1"/>
</dbReference>
<dbReference type="Gene3D" id="1.20.1270.280">
    <property type="match status" value="1"/>
</dbReference>
<dbReference type="InterPro" id="IPR041658">
    <property type="entry name" value="AAA_lid_11"/>
</dbReference>
<dbReference type="FunFam" id="3.40.50.300:FF:000219">
    <property type="entry name" value="Dynein axonemal heavy chain 17"/>
    <property type="match status" value="1"/>
</dbReference>
<dbReference type="FunFam" id="1.10.8.710:FF:000002">
    <property type="entry name" value="dynein heavy chain 17, axonemal"/>
    <property type="match status" value="1"/>
</dbReference>
<dbReference type="InterPro" id="IPR013602">
    <property type="entry name" value="Dynein_heavy_linker"/>
</dbReference>
<dbReference type="FunFam" id="1.10.8.720:FF:000002">
    <property type="entry name" value="Dynein heavy chain 9, axonemal"/>
    <property type="match status" value="1"/>
</dbReference>
<comment type="subcellular location">
    <subcellularLocation>
        <location evidence="1">Cytoplasm</location>
        <location evidence="1">Cytoskeleton</location>
        <location evidence="1">Cilium axoneme</location>
    </subcellularLocation>
</comment>
<dbReference type="Pfam" id="PF17852">
    <property type="entry name" value="Dynein_AAA_lid"/>
    <property type="match status" value="1"/>
</dbReference>
<dbReference type="FunFam" id="3.40.50.300:FF:001810">
    <property type="entry name" value="Cytoplasmic dynein 2 heavy chain 1"/>
    <property type="match status" value="1"/>
</dbReference>
<comment type="similarity">
    <text evidence="2">Belongs to the dynein heavy chain family.</text>
</comment>
<dbReference type="PANTHER" id="PTHR45703">
    <property type="entry name" value="DYNEIN HEAVY CHAIN"/>
    <property type="match status" value="1"/>
</dbReference>
<dbReference type="Gene3D" id="1.20.58.1120">
    <property type="match status" value="1"/>
</dbReference>
<dbReference type="InterPro" id="IPR041466">
    <property type="entry name" value="Dynein_AAA5_ext"/>
</dbReference>
<dbReference type="FunFam" id="3.40.50.300:FF:000049">
    <property type="entry name" value="Dynein, axonemal, heavy chain 5"/>
    <property type="match status" value="1"/>
</dbReference>
<dbReference type="FunFam" id="1.20.1270.280:FF:000003">
    <property type="entry name" value="Dynein axonemal heavy chain 17"/>
    <property type="match status" value="1"/>
</dbReference>
<keyword evidence="13" id="KW-0966">Cell projection</keyword>
<dbReference type="GO" id="GO:0097729">
    <property type="term" value="C:9+2 motile cilium"/>
    <property type="evidence" value="ECO:0007669"/>
    <property type="project" value="UniProtKB-ARBA"/>
</dbReference>
<dbReference type="FunFam" id="1.20.920.20:FF:000003">
    <property type="entry name" value="Dynein axonemal heavy chain 17"/>
    <property type="match status" value="1"/>
</dbReference>
<dbReference type="GO" id="GO:0030286">
    <property type="term" value="C:dynein complex"/>
    <property type="evidence" value="ECO:0007669"/>
    <property type="project" value="UniProtKB-KW"/>
</dbReference>
<evidence type="ECO:0000259" key="15">
    <source>
        <dbReference type="SMART" id="SM00382"/>
    </source>
</evidence>
<dbReference type="InterPro" id="IPR024743">
    <property type="entry name" value="Dynein_HC_stalk"/>
</dbReference>
<dbReference type="Pfam" id="PF12774">
    <property type="entry name" value="AAA_6"/>
    <property type="match status" value="1"/>
</dbReference>
<dbReference type="EMBL" id="NWSH01001294">
    <property type="protein sequence ID" value="PCG71814.1"/>
    <property type="molecule type" value="Genomic_DNA"/>
</dbReference>
<dbReference type="Pfam" id="PF18199">
    <property type="entry name" value="Dynein_C"/>
    <property type="match status" value="1"/>
</dbReference>
<dbReference type="FunFam" id="3.20.180.20:FF:000001">
    <property type="entry name" value="Dynein axonemal heavy chain 5"/>
    <property type="match status" value="1"/>
</dbReference>
<evidence type="ECO:0000256" key="14">
    <source>
        <dbReference type="SAM" id="Coils"/>
    </source>
</evidence>
<dbReference type="InterPro" id="IPR041589">
    <property type="entry name" value="DNAH3_AAA_lid_1"/>
</dbReference>
<dbReference type="Pfam" id="PF12781">
    <property type="entry name" value="AAA_9"/>
    <property type="match status" value="1"/>
</dbReference>
<dbReference type="FunFam" id="3.40.50.300:FF:000667">
    <property type="entry name" value="Dynein axonemal heavy chain 11"/>
    <property type="match status" value="1"/>
</dbReference>
<feature type="coiled-coil region" evidence="14">
    <location>
        <begin position="3573"/>
        <end position="3621"/>
    </location>
</feature>
<dbReference type="GO" id="GO:0007018">
    <property type="term" value="P:microtubule-based movement"/>
    <property type="evidence" value="ECO:0007669"/>
    <property type="project" value="InterPro"/>
</dbReference>
<evidence type="ECO:0000256" key="10">
    <source>
        <dbReference type="ARBA" id="ARBA00023069"/>
    </source>
</evidence>
<dbReference type="Gene3D" id="1.20.140.100">
    <property type="entry name" value="Dynein heavy chain, N-terminal domain 2"/>
    <property type="match status" value="2"/>
</dbReference>
<keyword evidence="9 14" id="KW-0175">Coiled coil</keyword>
<dbReference type="GO" id="GO:0005930">
    <property type="term" value="C:axoneme"/>
    <property type="evidence" value="ECO:0007669"/>
    <property type="project" value="UniProtKB-SubCell"/>
</dbReference>
<dbReference type="InterPro" id="IPR027417">
    <property type="entry name" value="P-loop_NTPase"/>
</dbReference>
<dbReference type="Pfam" id="PF12777">
    <property type="entry name" value="MT"/>
    <property type="match status" value="1"/>
</dbReference>
<keyword evidence="3" id="KW-0963">Cytoplasm</keyword>
<evidence type="ECO:0000256" key="3">
    <source>
        <dbReference type="ARBA" id="ARBA00022490"/>
    </source>
</evidence>
<feature type="coiled-coil region" evidence="14">
    <location>
        <begin position="3343"/>
        <end position="3429"/>
    </location>
</feature>
<dbReference type="InterPro" id="IPR013594">
    <property type="entry name" value="Dynein_heavy_tail"/>
</dbReference>
<dbReference type="Pfam" id="PF12780">
    <property type="entry name" value="AAA_8"/>
    <property type="match status" value="1"/>
</dbReference>
<keyword evidence="4" id="KW-0493">Microtubule</keyword>
<dbReference type="Gene3D" id="1.10.8.1220">
    <property type="match status" value="1"/>
</dbReference>
<dbReference type="FunFam" id="3.10.490.20:FF:000002">
    <property type="entry name" value="Dynein axonemal heavy chain 17"/>
    <property type="match status" value="1"/>
</dbReference>
<dbReference type="FunFam" id="1.20.58.1120:FF:000002">
    <property type="entry name" value="Dynein heavy chain 9, axonemal"/>
    <property type="match status" value="1"/>
</dbReference>
<evidence type="ECO:0000256" key="12">
    <source>
        <dbReference type="ARBA" id="ARBA00023212"/>
    </source>
</evidence>
<dbReference type="InterPro" id="IPR035699">
    <property type="entry name" value="AAA_6"/>
</dbReference>
<feature type="domain" description="AAA+ ATPase" evidence="15">
    <location>
        <begin position="2754"/>
        <end position="2899"/>
    </location>
</feature>
<dbReference type="FunFam" id="1.10.472.130:FF:000001">
    <property type="entry name" value="Dynein, axonemal, heavy chain 9"/>
    <property type="match status" value="1"/>
</dbReference>
<feature type="coiled-coil region" evidence="14">
    <location>
        <begin position="3872"/>
        <end position="3948"/>
    </location>
</feature>
<dbReference type="Gene3D" id="1.10.287.2620">
    <property type="match status" value="2"/>
</dbReference>
<dbReference type="InterPro" id="IPR041228">
    <property type="entry name" value="Dynein_C"/>
</dbReference>
<dbReference type="InterPro" id="IPR043160">
    <property type="entry name" value="Dynein_C_barrel"/>
</dbReference>
<dbReference type="PANTHER" id="PTHR45703:SF8">
    <property type="entry name" value="DYNEINS HEAVY CHAIN"/>
    <property type="match status" value="1"/>
</dbReference>
<dbReference type="Gene3D" id="3.20.180.20">
    <property type="entry name" value="Dynein heavy chain, N-terminal domain 2"/>
    <property type="match status" value="2"/>
</dbReference>
<dbReference type="Pfam" id="PF08385">
    <property type="entry name" value="DHC_N1"/>
    <property type="match status" value="1"/>
</dbReference>
<keyword evidence="6" id="KW-0547">Nucleotide-binding</keyword>
<evidence type="ECO:0000256" key="8">
    <source>
        <dbReference type="ARBA" id="ARBA00023017"/>
    </source>
</evidence>
<accession>A0A2A4JJP5</accession>
<name>A0A2A4JJP5_HELVI</name>
<evidence type="ECO:0000256" key="4">
    <source>
        <dbReference type="ARBA" id="ARBA00022701"/>
    </source>
</evidence>
<dbReference type="FunFam" id="1.20.920.30:FF:000003">
    <property type="entry name" value="Dynein axonemal heavy chain 17"/>
    <property type="match status" value="1"/>
</dbReference>
<dbReference type="Gene3D" id="1.20.920.20">
    <property type="match status" value="1"/>
</dbReference>
<dbReference type="Pfam" id="PF12775">
    <property type="entry name" value="AAA_7"/>
    <property type="match status" value="1"/>
</dbReference>
<keyword evidence="5" id="KW-0677">Repeat</keyword>
<dbReference type="Gene3D" id="1.10.8.720">
    <property type="entry name" value="Region D6 of dynein motor"/>
    <property type="match status" value="1"/>
</dbReference>
<evidence type="ECO:0000256" key="7">
    <source>
        <dbReference type="ARBA" id="ARBA00022840"/>
    </source>
</evidence>
<dbReference type="STRING" id="7102.A0A2A4JJP5"/>
<dbReference type="InterPro" id="IPR026983">
    <property type="entry name" value="DHC"/>
</dbReference>
<keyword evidence="11" id="KW-0505">Motor protein</keyword>
<evidence type="ECO:0000256" key="9">
    <source>
        <dbReference type="ARBA" id="ARBA00023054"/>
    </source>
</evidence>
<keyword evidence="10" id="KW-0969">Cilium</keyword>
<dbReference type="Gene3D" id="1.10.8.710">
    <property type="match status" value="1"/>
</dbReference>
<evidence type="ECO:0000256" key="11">
    <source>
        <dbReference type="ARBA" id="ARBA00023175"/>
    </source>
</evidence>
<evidence type="ECO:0000256" key="6">
    <source>
        <dbReference type="ARBA" id="ARBA00022741"/>
    </source>
</evidence>
<comment type="caution">
    <text evidence="16">The sequence shown here is derived from an EMBL/GenBank/DDBJ whole genome shotgun (WGS) entry which is preliminary data.</text>
</comment>